<dbReference type="Proteomes" id="UP000242715">
    <property type="component" value="Unassembled WGS sequence"/>
</dbReference>
<reference evidence="2" key="1">
    <citation type="journal article" date="2017" name="Front. Plant Sci.">
        <title>Climate Clever Clovers: New Paradigm to Reduce the Environmental Footprint of Ruminants by Breeding Low Methanogenic Forages Utilizing Haplotype Variation.</title>
        <authorList>
            <person name="Kaur P."/>
            <person name="Appels R."/>
            <person name="Bayer P.E."/>
            <person name="Keeble-Gagnere G."/>
            <person name="Wang J."/>
            <person name="Hirakawa H."/>
            <person name="Shirasawa K."/>
            <person name="Vercoe P."/>
            <person name="Stefanova K."/>
            <person name="Durmic Z."/>
            <person name="Nichols P."/>
            <person name="Revell C."/>
            <person name="Isobe S.N."/>
            <person name="Edwards D."/>
            <person name="Erskine W."/>
        </authorList>
    </citation>
    <scope>NUCLEOTIDE SEQUENCE [LARGE SCALE GENOMIC DNA]</scope>
    <source>
        <strain evidence="2">cv. Daliak</strain>
    </source>
</reference>
<evidence type="ECO:0000313" key="1">
    <source>
        <dbReference type="EMBL" id="GAU34254.1"/>
    </source>
</evidence>
<organism evidence="1 2">
    <name type="scientific">Trifolium subterraneum</name>
    <name type="common">Subterranean clover</name>
    <dbReference type="NCBI Taxonomy" id="3900"/>
    <lineage>
        <taxon>Eukaryota</taxon>
        <taxon>Viridiplantae</taxon>
        <taxon>Streptophyta</taxon>
        <taxon>Embryophyta</taxon>
        <taxon>Tracheophyta</taxon>
        <taxon>Spermatophyta</taxon>
        <taxon>Magnoliopsida</taxon>
        <taxon>eudicotyledons</taxon>
        <taxon>Gunneridae</taxon>
        <taxon>Pentapetalae</taxon>
        <taxon>rosids</taxon>
        <taxon>fabids</taxon>
        <taxon>Fabales</taxon>
        <taxon>Fabaceae</taxon>
        <taxon>Papilionoideae</taxon>
        <taxon>50 kb inversion clade</taxon>
        <taxon>NPAAA clade</taxon>
        <taxon>Hologalegina</taxon>
        <taxon>IRL clade</taxon>
        <taxon>Trifolieae</taxon>
        <taxon>Trifolium</taxon>
    </lineage>
</organism>
<dbReference type="AlphaFoldDB" id="A0A2Z6MNV1"/>
<keyword evidence="2" id="KW-1185">Reference proteome</keyword>
<gene>
    <name evidence="1" type="ORF">TSUD_210360</name>
</gene>
<accession>A0A2Z6MNV1</accession>
<sequence>MLSSLAKIKDSNPNMSTIKAEGRMGKFVKVDLMEGMAWRIVTLRRAGRGRWGGMFGGGIWMMFEVMVDEQALCELDGGDEMPKAWA</sequence>
<dbReference type="EMBL" id="DF973549">
    <property type="protein sequence ID" value="GAU34254.1"/>
    <property type="molecule type" value="Genomic_DNA"/>
</dbReference>
<name>A0A2Z6MNV1_TRISU</name>
<proteinExistence type="predicted"/>
<evidence type="ECO:0000313" key="2">
    <source>
        <dbReference type="Proteomes" id="UP000242715"/>
    </source>
</evidence>
<protein>
    <submittedName>
        <fullName evidence="1">Uncharacterized protein</fullName>
    </submittedName>
</protein>